<dbReference type="InterPro" id="IPR012657">
    <property type="entry name" value="23S_rRNA-intervening_sequence"/>
</dbReference>
<dbReference type="NCBIfam" id="TIGR02436">
    <property type="entry name" value="four helix bundle protein"/>
    <property type="match status" value="1"/>
</dbReference>
<dbReference type="RefSeq" id="WP_073556919.1">
    <property type="nucleotide sequence ID" value="NZ_MRCA01000020.1"/>
</dbReference>
<reference evidence="1 2" key="1">
    <citation type="submission" date="2016-11" db="EMBL/GenBank/DDBJ databases">
        <title>Draft Genome Sequences of Nine Cyanobacterial Strains from Diverse Habitats.</title>
        <authorList>
            <person name="Zhu T."/>
            <person name="Hou S."/>
            <person name="Lu X."/>
            <person name="Hess W.R."/>
        </authorList>
    </citation>
    <scope>NUCLEOTIDE SEQUENCE [LARGE SCALE GENOMIC DNA]</scope>
    <source>
        <strain evidence="1 2">NIES-592</strain>
    </source>
</reference>
<dbReference type="Pfam" id="PF05635">
    <property type="entry name" value="23S_rRNA_IVP"/>
    <property type="match status" value="1"/>
</dbReference>
<dbReference type="Gene3D" id="1.20.1440.60">
    <property type="entry name" value="23S rRNA-intervening sequence"/>
    <property type="match status" value="1"/>
</dbReference>
<accession>A0A1U7GTJ5</accession>
<keyword evidence="2" id="KW-1185">Reference proteome</keyword>
<evidence type="ECO:0000313" key="1">
    <source>
        <dbReference type="EMBL" id="OKH11276.1"/>
    </source>
</evidence>
<organism evidence="1 2">
    <name type="scientific">Fischerella major NIES-592</name>
    <dbReference type="NCBI Taxonomy" id="210994"/>
    <lineage>
        <taxon>Bacteria</taxon>
        <taxon>Bacillati</taxon>
        <taxon>Cyanobacteriota</taxon>
        <taxon>Cyanophyceae</taxon>
        <taxon>Nostocales</taxon>
        <taxon>Hapalosiphonaceae</taxon>
        <taxon>Fischerella</taxon>
    </lineage>
</organism>
<evidence type="ECO:0000313" key="2">
    <source>
        <dbReference type="Proteomes" id="UP000186391"/>
    </source>
</evidence>
<dbReference type="EMBL" id="MRCA01000020">
    <property type="protein sequence ID" value="OKH11276.1"/>
    <property type="molecule type" value="Genomic_DNA"/>
</dbReference>
<proteinExistence type="predicted"/>
<evidence type="ECO:0008006" key="3">
    <source>
        <dbReference type="Google" id="ProtNLM"/>
    </source>
</evidence>
<dbReference type="PANTHER" id="PTHR38471">
    <property type="entry name" value="FOUR HELIX BUNDLE PROTEIN"/>
    <property type="match status" value="1"/>
</dbReference>
<dbReference type="Proteomes" id="UP000186391">
    <property type="component" value="Unassembled WGS sequence"/>
</dbReference>
<dbReference type="SUPFAM" id="SSF158446">
    <property type="entry name" value="IVS-encoded protein-like"/>
    <property type="match status" value="1"/>
</dbReference>
<dbReference type="OrthoDB" id="485094at2"/>
<comment type="caution">
    <text evidence="1">The sequence shown here is derived from an EMBL/GenBank/DDBJ whole genome shotgun (WGS) entry which is preliminary data.</text>
</comment>
<gene>
    <name evidence="1" type="ORF">NIES592_22175</name>
</gene>
<sequence length="129" mass="15033">MQKSSFEDLQVLQLAEKLADMIWDIVISWSYFEKDTLGKQIIHSVDSIGANIAEGAGRHNYQNNQRFVKIARGSLHETKYWLKRAYSHKLMTNEQLNRLEPIINDLSPKLNAYLNYLDKAAKTQRKNDH</sequence>
<dbReference type="InterPro" id="IPR036583">
    <property type="entry name" value="23S_rRNA_IVS_sf"/>
</dbReference>
<dbReference type="PANTHER" id="PTHR38471:SF2">
    <property type="entry name" value="FOUR HELIX BUNDLE PROTEIN"/>
    <property type="match status" value="1"/>
</dbReference>
<name>A0A1U7GTJ5_9CYAN</name>
<protein>
    <recommendedName>
        <fullName evidence="3">Four helix bundle protein</fullName>
    </recommendedName>
</protein>
<dbReference type="AlphaFoldDB" id="A0A1U7GTJ5"/>